<keyword evidence="2" id="KW-0964">Secreted</keyword>
<feature type="domain" description="VWFA" evidence="10">
    <location>
        <begin position="36"/>
        <end position="212"/>
    </location>
</feature>
<organism evidence="11 12">
    <name type="scientific">Pygocentrus nattereri</name>
    <name type="common">Red-bellied piranha</name>
    <dbReference type="NCBI Taxonomy" id="42514"/>
    <lineage>
        <taxon>Eukaryota</taxon>
        <taxon>Metazoa</taxon>
        <taxon>Chordata</taxon>
        <taxon>Craniata</taxon>
        <taxon>Vertebrata</taxon>
        <taxon>Euteleostomi</taxon>
        <taxon>Actinopterygii</taxon>
        <taxon>Neopterygii</taxon>
        <taxon>Teleostei</taxon>
        <taxon>Ostariophysi</taxon>
        <taxon>Characiformes</taxon>
        <taxon>Characoidei</taxon>
        <taxon>Pygocentrus</taxon>
    </lineage>
</organism>
<dbReference type="SMART" id="SM00179">
    <property type="entry name" value="EGF_CA"/>
    <property type="match status" value="11"/>
</dbReference>
<dbReference type="PRINTS" id="PR00453">
    <property type="entry name" value="VWFADOMAIN"/>
</dbReference>
<evidence type="ECO:0000313" key="11">
    <source>
        <dbReference type="Ensembl" id="ENSPNAP00000061600.1"/>
    </source>
</evidence>
<evidence type="ECO:0000259" key="10">
    <source>
        <dbReference type="PROSITE" id="PS50234"/>
    </source>
</evidence>
<dbReference type="SMART" id="SM00181">
    <property type="entry name" value="EGF"/>
    <property type="match status" value="11"/>
</dbReference>
<dbReference type="PANTHER" id="PTHR24020:SF87">
    <property type="entry name" value="COLLAGEN ALPHA-1(VI) CHAIN-LIKE"/>
    <property type="match status" value="1"/>
</dbReference>
<dbReference type="AlphaFoldDB" id="A0AAR2KBE7"/>
<dbReference type="Ensembl" id="ENSPNAT00000045345.1">
    <property type="protein sequence ID" value="ENSPNAP00000061600.1"/>
    <property type="gene ID" value="ENSPNAG00000015297.2"/>
</dbReference>
<comment type="subcellular location">
    <subcellularLocation>
        <location evidence="1">Secreted</location>
    </subcellularLocation>
</comment>
<dbReference type="GeneTree" id="ENSGT00940000157086"/>
<dbReference type="PROSITE" id="PS50234">
    <property type="entry name" value="VWFA"/>
    <property type="match status" value="2"/>
</dbReference>
<dbReference type="InterPro" id="IPR050525">
    <property type="entry name" value="ECM_Assembly_Org"/>
</dbReference>
<dbReference type="Pfam" id="PF10393">
    <property type="entry name" value="Matrilin_ccoil"/>
    <property type="match status" value="1"/>
</dbReference>
<dbReference type="InterPro" id="IPR036465">
    <property type="entry name" value="vWFA_dom_sf"/>
</dbReference>
<keyword evidence="4 9" id="KW-0732">Signal</keyword>
<dbReference type="PROSITE" id="PS01186">
    <property type="entry name" value="EGF_2"/>
    <property type="match status" value="9"/>
</dbReference>
<dbReference type="Gene3D" id="1.20.5.30">
    <property type="match status" value="1"/>
</dbReference>
<keyword evidence="8" id="KW-0325">Glycoprotein</keyword>
<evidence type="ECO:0000256" key="3">
    <source>
        <dbReference type="ARBA" id="ARBA00022536"/>
    </source>
</evidence>
<reference evidence="11" key="2">
    <citation type="submission" date="2025-08" db="UniProtKB">
        <authorList>
            <consortium name="Ensembl"/>
        </authorList>
    </citation>
    <scope>IDENTIFICATION</scope>
</reference>
<keyword evidence="6" id="KW-0175">Coiled coil</keyword>
<reference evidence="11" key="3">
    <citation type="submission" date="2025-09" db="UniProtKB">
        <authorList>
            <consortium name="Ensembl"/>
        </authorList>
    </citation>
    <scope>IDENTIFICATION</scope>
</reference>
<dbReference type="SUPFAM" id="SSF57184">
    <property type="entry name" value="Growth factor receptor domain"/>
    <property type="match status" value="4"/>
</dbReference>
<evidence type="ECO:0000256" key="9">
    <source>
        <dbReference type="SAM" id="SignalP"/>
    </source>
</evidence>
<proteinExistence type="predicted"/>
<dbReference type="FunFam" id="2.10.25.10:FF:000041">
    <property type="entry name" value="matrilin-2 isoform X1"/>
    <property type="match status" value="6"/>
</dbReference>
<dbReference type="PANTHER" id="PTHR24020">
    <property type="entry name" value="COLLAGEN ALPHA"/>
    <property type="match status" value="1"/>
</dbReference>
<dbReference type="InterPro" id="IPR009030">
    <property type="entry name" value="Growth_fac_rcpt_cys_sf"/>
</dbReference>
<dbReference type="GO" id="GO:0005509">
    <property type="term" value="F:calcium ion binding"/>
    <property type="evidence" value="ECO:0007669"/>
    <property type="project" value="InterPro"/>
</dbReference>
<name>A0AAR2KBE7_PYGNA</name>
<dbReference type="GO" id="GO:0005576">
    <property type="term" value="C:extracellular region"/>
    <property type="evidence" value="ECO:0007669"/>
    <property type="project" value="UniProtKB-SubCell"/>
</dbReference>
<feature type="signal peptide" evidence="9">
    <location>
        <begin position="1"/>
        <end position="20"/>
    </location>
</feature>
<reference evidence="11 12" key="1">
    <citation type="submission" date="2020-10" db="EMBL/GenBank/DDBJ databases">
        <title>Pygocentrus nattereri (red-bellied piranha) genome, fPygNat1, primary haplotype.</title>
        <authorList>
            <person name="Myers G."/>
            <person name="Meyer A."/>
            <person name="Karagic N."/>
            <person name="Pippel M."/>
            <person name="Winkler S."/>
            <person name="Tracey A."/>
            <person name="Wood J."/>
            <person name="Formenti G."/>
            <person name="Howe K."/>
            <person name="Fedrigo O."/>
            <person name="Jarvis E.D."/>
        </authorList>
    </citation>
    <scope>NUCLEOTIDE SEQUENCE [LARGE SCALE GENOMIC DNA]</scope>
</reference>
<dbReference type="FunFam" id="2.10.25.10:FF:000126">
    <property type="entry name" value="Matrilin 3"/>
    <property type="match status" value="3"/>
</dbReference>
<dbReference type="Pfam" id="PF07645">
    <property type="entry name" value="EGF_CA"/>
    <property type="match status" value="2"/>
</dbReference>
<gene>
    <name evidence="11" type="primary">MATN4</name>
</gene>
<evidence type="ECO:0000313" key="12">
    <source>
        <dbReference type="Proteomes" id="UP001501920"/>
    </source>
</evidence>
<keyword evidence="3" id="KW-0245">EGF-like domain</keyword>
<protein>
    <recommendedName>
        <fullName evidence="10">VWFA domain-containing protein</fullName>
    </recommendedName>
</protein>
<dbReference type="Proteomes" id="UP001501920">
    <property type="component" value="Chromosome 26"/>
</dbReference>
<dbReference type="InterPro" id="IPR000742">
    <property type="entry name" value="EGF"/>
</dbReference>
<evidence type="ECO:0000256" key="5">
    <source>
        <dbReference type="ARBA" id="ARBA00022737"/>
    </source>
</evidence>
<dbReference type="InterPro" id="IPR002035">
    <property type="entry name" value="VWF_A"/>
</dbReference>
<dbReference type="Gene3D" id="3.40.50.410">
    <property type="entry name" value="von Willebrand factor, type A domain"/>
    <property type="match status" value="2"/>
</dbReference>
<keyword evidence="7" id="KW-1015">Disulfide bond</keyword>
<sequence length="911" mass="101493">MRCLFMCVGVLLASVAITEARPKAAGNQKCKSGPVDLVFIIDGSRSVRPHEFETMRKFMIDIIHELDIGRDITRVGVVQYSSQVQNVFSLKDFTTHQQMVKAINEIIPLAQGTMTGLAIRYAMNVAFSTAEGARPNVPHVAVIVTDGRPQDRVAEVAAAARESGIEIYAVGVARADMTSLRAMASPPFEDHVFLVESFDLIHQFGLQFQDKLCKIDLCVESDHGCDHICESSPGSYQCLCLPGYTLNEDGKTCTAIDLCAEGKHDCEQICISSPGSFTCDCNTGYTLNEDKKTCTMIDYCSFGNDSCEHECVSVLNGFNCRCKEGYALNDDKRTCTMIDYCSFGNDSCEHECVSVLQSFYCRCNEGYNLNEDETTCTMIDYCSFGNDSCEHECVSILNGFNCRCKEGYKLNDDKKTCTMIDYCSFGNDSCEHECVSVLKGFNCRCYEGYTLNEDKRTCTMIDYCSFGNDSCEHECVSVLKGFNCRCNEGYTLNEDKRTCTMIDYCSFGNDSCEHECVSVLKGFNCRCNEGYTLNEDKRTCTMIDYCSFGNDSCEHTCVSVLNGFYCRCNGGYTLNDDKKTCTMIDYCSFGNHSCDHECVSVLNGFYCRCNKDYTLQEDGKTCQADNLCNVVEHGCEHQCVSTPGSYYCICPEGHLLQDDGKSCGSCRSANIDLVLLIDGSKSVRPQNFELVKQFVNQVVDQLDVSGHGTRVGLVQYSSRVRTEFPLSMYKSKEEIKAAVLKVEYMEKGTMTGLALKHMVENSFSEAEGARAASRNIPRIGLVFTDGRSQDDITEWAKKAKDAGITMYAVGVGKAVEDELRLIASEPVEKHFFYSADFSAISQIAENLKLNICAEESQGEIEVKDPCACDSLVEFQQATMTTLNQLNQKHILYSSMSHQPKYYSQFQQNKVT</sequence>
<evidence type="ECO:0000256" key="6">
    <source>
        <dbReference type="ARBA" id="ARBA00023054"/>
    </source>
</evidence>
<dbReference type="Pfam" id="PF00092">
    <property type="entry name" value="VWA"/>
    <property type="match status" value="2"/>
</dbReference>
<feature type="chain" id="PRO_5044006320" description="VWFA domain-containing protein" evidence="9">
    <location>
        <begin position="21"/>
        <end position="911"/>
    </location>
</feature>
<dbReference type="InterPro" id="IPR049883">
    <property type="entry name" value="NOTCH1_EGF-like"/>
</dbReference>
<evidence type="ECO:0000256" key="1">
    <source>
        <dbReference type="ARBA" id="ARBA00004613"/>
    </source>
</evidence>
<dbReference type="SMART" id="SM01279">
    <property type="entry name" value="Matrilin_ccoil"/>
    <property type="match status" value="1"/>
</dbReference>
<dbReference type="Pfam" id="PF14670">
    <property type="entry name" value="FXa_inhibition"/>
    <property type="match status" value="3"/>
</dbReference>
<dbReference type="InterPro" id="IPR036337">
    <property type="entry name" value="Matrilin_CC_sf"/>
</dbReference>
<feature type="domain" description="VWFA" evidence="10">
    <location>
        <begin position="672"/>
        <end position="847"/>
    </location>
</feature>
<dbReference type="InterPro" id="IPR019466">
    <property type="entry name" value="Matrilin_CC_trimer"/>
</dbReference>
<accession>A0AAR2KBE7</accession>
<dbReference type="FunFam" id="3.40.50.410:FF:000004">
    <property type="entry name" value="collagen alpha-6(VI) chain"/>
    <property type="match status" value="2"/>
</dbReference>
<evidence type="ECO:0000256" key="8">
    <source>
        <dbReference type="ARBA" id="ARBA00023180"/>
    </source>
</evidence>
<keyword evidence="5" id="KW-0677">Repeat</keyword>
<dbReference type="Gene3D" id="2.10.25.10">
    <property type="entry name" value="Laminin"/>
    <property type="match status" value="11"/>
</dbReference>
<dbReference type="SUPFAM" id="SSF58002">
    <property type="entry name" value="Chicken cartilage matrix protein"/>
    <property type="match status" value="1"/>
</dbReference>
<evidence type="ECO:0000256" key="7">
    <source>
        <dbReference type="ARBA" id="ARBA00023157"/>
    </source>
</evidence>
<dbReference type="InterPro" id="IPR001881">
    <property type="entry name" value="EGF-like_Ca-bd_dom"/>
</dbReference>
<dbReference type="SUPFAM" id="SSF53300">
    <property type="entry name" value="vWA-like"/>
    <property type="match status" value="2"/>
</dbReference>
<keyword evidence="12" id="KW-1185">Reference proteome</keyword>
<evidence type="ECO:0000256" key="2">
    <source>
        <dbReference type="ARBA" id="ARBA00022525"/>
    </source>
</evidence>
<evidence type="ECO:0000256" key="4">
    <source>
        <dbReference type="ARBA" id="ARBA00022729"/>
    </source>
</evidence>
<dbReference type="SMART" id="SM00327">
    <property type="entry name" value="VWA"/>
    <property type="match status" value="2"/>
</dbReference>